<dbReference type="EMBL" id="KE345405">
    <property type="protein sequence ID" value="EXC03845.1"/>
    <property type="molecule type" value="Genomic_DNA"/>
</dbReference>
<sequence>MAIKDTNVTSFKKPSLPVMSSEQHEEFLSPEKAARVLLKTRFAGLICKAQQVLQEKGKASDDHRDQDIVSWRDDDYEEPEKLKKIEMTPSRREVDRVQRVTSVGVDQLKTKKLREEEVRAQTSEERDDQLVIKSLQEEQERRREADHSNYLRTKKNQEIDLQREAEDDLRYLKKKRHFEGIEIQREGDRGLRRR</sequence>
<feature type="compositionally biased region" description="Basic and acidic residues" evidence="1">
    <location>
        <begin position="55"/>
        <end position="73"/>
    </location>
</feature>
<evidence type="ECO:0000256" key="1">
    <source>
        <dbReference type="SAM" id="MobiDB-lite"/>
    </source>
</evidence>
<reference evidence="3" key="1">
    <citation type="submission" date="2013-01" db="EMBL/GenBank/DDBJ databases">
        <title>Draft Genome Sequence of a Mulberry Tree, Morus notabilis C.K. Schneid.</title>
        <authorList>
            <person name="He N."/>
            <person name="Zhao S."/>
        </authorList>
    </citation>
    <scope>NUCLEOTIDE SEQUENCE</scope>
</reference>
<protein>
    <submittedName>
        <fullName evidence="2">Uncharacterized protein</fullName>
    </submittedName>
</protein>
<evidence type="ECO:0000313" key="2">
    <source>
        <dbReference type="EMBL" id="EXC03845.1"/>
    </source>
</evidence>
<feature type="compositionally biased region" description="Polar residues" evidence="1">
    <location>
        <begin position="1"/>
        <end position="12"/>
    </location>
</feature>
<keyword evidence="3" id="KW-1185">Reference proteome</keyword>
<dbReference type="Proteomes" id="UP000030645">
    <property type="component" value="Unassembled WGS sequence"/>
</dbReference>
<feature type="region of interest" description="Disordered" evidence="1">
    <location>
        <begin position="53"/>
        <end position="73"/>
    </location>
</feature>
<evidence type="ECO:0000313" key="3">
    <source>
        <dbReference type="Proteomes" id="UP000030645"/>
    </source>
</evidence>
<name>W9SEY5_9ROSA</name>
<proteinExistence type="predicted"/>
<feature type="region of interest" description="Disordered" evidence="1">
    <location>
        <begin position="1"/>
        <end position="25"/>
    </location>
</feature>
<accession>W9SEY5</accession>
<dbReference type="AlphaFoldDB" id="W9SEY5"/>
<feature type="region of interest" description="Disordered" evidence="1">
    <location>
        <begin position="115"/>
        <end position="163"/>
    </location>
</feature>
<gene>
    <name evidence="2" type="ORF">L484_001305</name>
</gene>
<organism evidence="2 3">
    <name type="scientific">Morus notabilis</name>
    <dbReference type="NCBI Taxonomy" id="981085"/>
    <lineage>
        <taxon>Eukaryota</taxon>
        <taxon>Viridiplantae</taxon>
        <taxon>Streptophyta</taxon>
        <taxon>Embryophyta</taxon>
        <taxon>Tracheophyta</taxon>
        <taxon>Spermatophyta</taxon>
        <taxon>Magnoliopsida</taxon>
        <taxon>eudicotyledons</taxon>
        <taxon>Gunneridae</taxon>
        <taxon>Pentapetalae</taxon>
        <taxon>rosids</taxon>
        <taxon>fabids</taxon>
        <taxon>Rosales</taxon>
        <taxon>Moraceae</taxon>
        <taxon>Moreae</taxon>
        <taxon>Morus</taxon>
    </lineage>
</organism>